<proteinExistence type="predicted"/>
<reference evidence="1 2" key="1">
    <citation type="submission" date="2021-06" db="EMBL/GenBank/DDBJ databases">
        <title>Caerostris extrusa draft genome.</title>
        <authorList>
            <person name="Kono N."/>
            <person name="Arakawa K."/>
        </authorList>
    </citation>
    <scope>NUCLEOTIDE SEQUENCE [LARGE SCALE GENOMIC DNA]</scope>
</reference>
<dbReference type="Proteomes" id="UP001054945">
    <property type="component" value="Unassembled WGS sequence"/>
</dbReference>
<dbReference type="AlphaFoldDB" id="A0AAV4XZC7"/>
<dbReference type="EMBL" id="BPLR01001122">
    <property type="protein sequence ID" value="GIZ00120.1"/>
    <property type="molecule type" value="Genomic_DNA"/>
</dbReference>
<accession>A0AAV4XZC7</accession>
<protein>
    <submittedName>
        <fullName evidence="1">Uncharacterized protein</fullName>
    </submittedName>
</protein>
<comment type="caution">
    <text evidence="1">The sequence shown here is derived from an EMBL/GenBank/DDBJ whole genome shotgun (WGS) entry which is preliminary data.</text>
</comment>
<organism evidence="1 2">
    <name type="scientific">Caerostris extrusa</name>
    <name type="common">Bark spider</name>
    <name type="synonym">Caerostris bankana</name>
    <dbReference type="NCBI Taxonomy" id="172846"/>
    <lineage>
        <taxon>Eukaryota</taxon>
        <taxon>Metazoa</taxon>
        <taxon>Ecdysozoa</taxon>
        <taxon>Arthropoda</taxon>
        <taxon>Chelicerata</taxon>
        <taxon>Arachnida</taxon>
        <taxon>Araneae</taxon>
        <taxon>Araneomorphae</taxon>
        <taxon>Entelegynae</taxon>
        <taxon>Araneoidea</taxon>
        <taxon>Araneidae</taxon>
        <taxon>Caerostris</taxon>
    </lineage>
</organism>
<keyword evidence="2" id="KW-1185">Reference proteome</keyword>
<evidence type="ECO:0000313" key="1">
    <source>
        <dbReference type="EMBL" id="GIZ00120.1"/>
    </source>
</evidence>
<sequence length="120" mass="14077">MADIFSQFIFTGRRQIYGILKTSSIKANDRCLQHFSILEFERFEVIFCEYQRNMVGSVFVPSHLRIRVRNRRCPEINLWIGMVNPQTLLSKKRRPGTRLGMAKCGYKSMCAIKIPNFNQL</sequence>
<name>A0AAV4XZC7_CAEEX</name>
<gene>
    <name evidence="1" type="ORF">CEXT_280051</name>
</gene>
<evidence type="ECO:0000313" key="2">
    <source>
        <dbReference type="Proteomes" id="UP001054945"/>
    </source>
</evidence>